<comment type="subunit">
    <text evidence="6">Heterotetramer of 2 MoaD subunits and 2 MoaE subunits. Also stable as homodimer. The enzyme changes between these two forms during catalysis.</text>
</comment>
<dbReference type="InterPro" id="IPR036563">
    <property type="entry name" value="MoaE_sf"/>
</dbReference>
<dbReference type="SUPFAM" id="SSF54690">
    <property type="entry name" value="Molybdopterin synthase subunit MoaE"/>
    <property type="match status" value="1"/>
</dbReference>
<evidence type="ECO:0000256" key="5">
    <source>
        <dbReference type="ARBA" id="ARBA00023150"/>
    </source>
</evidence>
<comment type="similarity">
    <text evidence="2">Belongs to the MoaE family.</text>
</comment>
<comment type="catalytic activity">
    <reaction evidence="11">
        <text>2 [molybdopterin-synthase sulfur-carrier protein]-C-terminal-Gly-aminoethanethioate + cyclic pyranopterin phosphate + H2O = molybdopterin + 2 [molybdopterin-synthase sulfur-carrier protein]-C-terminal Gly-Gly + 2 H(+)</text>
        <dbReference type="Rhea" id="RHEA:26333"/>
        <dbReference type="Rhea" id="RHEA-COMP:12202"/>
        <dbReference type="Rhea" id="RHEA-COMP:19907"/>
        <dbReference type="ChEBI" id="CHEBI:15377"/>
        <dbReference type="ChEBI" id="CHEBI:15378"/>
        <dbReference type="ChEBI" id="CHEBI:58698"/>
        <dbReference type="ChEBI" id="CHEBI:59648"/>
        <dbReference type="ChEBI" id="CHEBI:90778"/>
        <dbReference type="ChEBI" id="CHEBI:232372"/>
        <dbReference type="EC" id="2.8.1.12"/>
    </reaction>
</comment>
<dbReference type="CDD" id="cd00756">
    <property type="entry name" value="MoaE"/>
    <property type="match status" value="1"/>
</dbReference>
<dbReference type="STRING" id="1817760.A2151_03550"/>
<evidence type="ECO:0000256" key="7">
    <source>
        <dbReference type="ARBA" id="ARBA00029745"/>
    </source>
</evidence>
<comment type="caution">
    <text evidence="12">The sequence shown here is derived from an EMBL/GenBank/DDBJ whole genome shotgun (WGS) entry which is preliminary data.</text>
</comment>
<proteinExistence type="inferred from homology"/>
<dbReference type="Proteomes" id="UP000178885">
    <property type="component" value="Unassembled WGS sequence"/>
</dbReference>
<dbReference type="AlphaFoldDB" id="A0A1F6TPB3"/>
<name>A0A1F6TPB3_9PROT</name>
<evidence type="ECO:0000256" key="3">
    <source>
        <dbReference type="ARBA" id="ARBA00011950"/>
    </source>
</evidence>
<evidence type="ECO:0000256" key="8">
    <source>
        <dbReference type="ARBA" id="ARBA00030407"/>
    </source>
</evidence>
<evidence type="ECO:0000256" key="4">
    <source>
        <dbReference type="ARBA" id="ARBA00013858"/>
    </source>
</evidence>
<keyword evidence="5" id="KW-0501">Molybdenum cofactor biosynthesis</keyword>
<evidence type="ECO:0000256" key="6">
    <source>
        <dbReference type="ARBA" id="ARBA00026066"/>
    </source>
</evidence>
<evidence type="ECO:0000256" key="11">
    <source>
        <dbReference type="ARBA" id="ARBA00049878"/>
    </source>
</evidence>
<dbReference type="PANTHER" id="PTHR23404">
    <property type="entry name" value="MOLYBDOPTERIN SYNTHASE RELATED"/>
    <property type="match status" value="1"/>
</dbReference>
<evidence type="ECO:0000313" key="13">
    <source>
        <dbReference type="Proteomes" id="UP000178885"/>
    </source>
</evidence>
<protein>
    <recommendedName>
        <fullName evidence="4">Molybdopterin synthase catalytic subunit</fullName>
        <ecNumber evidence="3">2.8.1.12</ecNumber>
    </recommendedName>
    <alternativeName>
        <fullName evidence="9">MPT synthase subunit 2</fullName>
    </alternativeName>
    <alternativeName>
        <fullName evidence="7">Molybdenum cofactor biosynthesis protein E</fullName>
    </alternativeName>
    <alternativeName>
        <fullName evidence="8">Molybdopterin-converting factor large subunit</fullName>
    </alternativeName>
    <alternativeName>
        <fullName evidence="10">Molybdopterin-converting factor subunit 2</fullName>
    </alternativeName>
</protein>
<dbReference type="UniPathway" id="UPA00344"/>
<dbReference type="Gene3D" id="3.90.1170.40">
    <property type="entry name" value="Molybdopterin biosynthesis MoaE subunit"/>
    <property type="match status" value="1"/>
</dbReference>
<comment type="pathway">
    <text evidence="1">Cofactor biosynthesis; molybdopterin biosynthesis.</text>
</comment>
<organism evidence="12 13">
    <name type="scientific">Candidatus Muproteobacteria bacterium RBG_16_65_34</name>
    <dbReference type="NCBI Taxonomy" id="1817760"/>
    <lineage>
        <taxon>Bacteria</taxon>
        <taxon>Pseudomonadati</taxon>
        <taxon>Pseudomonadota</taxon>
        <taxon>Candidatus Muproteobacteria</taxon>
    </lineage>
</organism>
<dbReference type="EMBL" id="MFSU01000069">
    <property type="protein sequence ID" value="OGI46958.1"/>
    <property type="molecule type" value="Genomic_DNA"/>
</dbReference>
<dbReference type="GO" id="GO:0030366">
    <property type="term" value="F:molybdopterin synthase activity"/>
    <property type="evidence" value="ECO:0007669"/>
    <property type="project" value="UniProtKB-EC"/>
</dbReference>
<accession>A0A1F6TPB3</accession>
<reference evidence="12 13" key="1">
    <citation type="journal article" date="2016" name="Nat. Commun.">
        <title>Thousands of microbial genomes shed light on interconnected biogeochemical processes in an aquifer system.</title>
        <authorList>
            <person name="Anantharaman K."/>
            <person name="Brown C.T."/>
            <person name="Hug L.A."/>
            <person name="Sharon I."/>
            <person name="Castelle C.J."/>
            <person name="Probst A.J."/>
            <person name="Thomas B.C."/>
            <person name="Singh A."/>
            <person name="Wilkins M.J."/>
            <person name="Karaoz U."/>
            <person name="Brodie E.L."/>
            <person name="Williams K.H."/>
            <person name="Hubbard S.S."/>
            <person name="Banfield J.F."/>
        </authorList>
    </citation>
    <scope>NUCLEOTIDE SEQUENCE [LARGE SCALE GENOMIC DNA]</scope>
</reference>
<dbReference type="EC" id="2.8.1.12" evidence="3"/>
<evidence type="ECO:0000256" key="2">
    <source>
        <dbReference type="ARBA" id="ARBA00005426"/>
    </source>
</evidence>
<dbReference type="GO" id="GO:0006777">
    <property type="term" value="P:Mo-molybdopterin cofactor biosynthetic process"/>
    <property type="evidence" value="ECO:0007669"/>
    <property type="project" value="UniProtKB-KW"/>
</dbReference>
<dbReference type="InterPro" id="IPR003448">
    <property type="entry name" value="Mopterin_biosynth_MoaE"/>
</dbReference>
<dbReference type="Pfam" id="PF02391">
    <property type="entry name" value="MoaE"/>
    <property type="match status" value="1"/>
</dbReference>
<gene>
    <name evidence="12" type="ORF">A2151_03550</name>
</gene>
<evidence type="ECO:0000313" key="12">
    <source>
        <dbReference type="EMBL" id="OGI46958.1"/>
    </source>
</evidence>
<evidence type="ECO:0000256" key="1">
    <source>
        <dbReference type="ARBA" id="ARBA00005046"/>
    </source>
</evidence>
<sequence>MRIRLLDRGFDPWREVAAYQAEQPQLAGKFGATTVFVGTLRDFNQGETVQRMTLEHYPDMTEKYLERVCHEAQSRWQVADMLVIHRHGVLAPNDPIVLVAVWSGHRDSAFAACRYIIDELKTRAPFWKKEETESGPRWVEQQ</sequence>
<evidence type="ECO:0000256" key="10">
    <source>
        <dbReference type="ARBA" id="ARBA00032474"/>
    </source>
</evidence>
<evidence type="ECO:0000256" key="9">
    <source>
        <dbReference type="ARBA" id="ARBA00030781"/>
    </source>
</evidence>